<accession>A0ACB8FU45</accession>
<name>A0ACB8FU45_9SAUR</name>
<proteinExistence type="predicted"/>
<keyword evidence="2" id="KW-1185">Reference proteome</keyword>
<organism evidence="1 2">
    <name type="scientific">Sphaerodactylus townsendi</name>
    <dbReference type="NCBI Taxonomy" id="933632"/>
    <lineage>
        <taxon>Eukaryota</taxon>
        <taxon>Metazoa</taxon>
        <taxon>Chordata</taxon>
        <taxon>Craniata</taxon>
        <taxon>Vertebrata</taxon>
        <taxon>Euteleostomi</taxon>
        <taxon>Lepidosauria</taxon>
        <taxon>Squamata</taxon>
        <taxon>Bifurcata</taxon>
        <taxon>Gekkota</taxon>
        <taxon>Sphaerodactylidae</taxon>
        <taxon>Sphaerodactylus</taxon>
    </lineage>
</organism>
<protein>
    <submittedName>
        <fullName evidence="1">Uncharacterized protein</fullName>
    </submittedName>
</protein>
<evidence type="ECO:0000313" key="2">
    <source>
        <dbReference type="Proteomes" id="UP000827872"/>
    </source>
</evidence>
<sequence>MSRGPRVIRTDVSSGGASISSPPPDPGCLDRAYARSCTAMLKVVQMVLLLIAFICITSSVWTDYTAYSYFEIVTMCDFVMILVFYIVYLFRVYRMLTCINWPLADVAVSCSVILLSRKSKMLPFEKTKS</sequence>
<comment type="caution">
    <text evidence="1">The sequence shown here is derived from an EMBL/GenBank/DDBJ whole genome shotgun (WGS) entry which is preliminary data.</text>
</comment>
<reference evidence="1" key="1">
    <citation type="submission" date="2021-08" db="EMBL/GenBank/DDBJ databases">
        <title>The first chromosome-level gecko genome reveals the dynamic sex chromosomes of Neotropical dwarf geckos (Sphaerodactylidae: Sphaerodactylus).</title>
        <authorList>
            <person name="Pinto B.J."/>
            <person name="Keating S.E."/>
            <person name="Gamble T."/>
        </authorList>
    </citation>
    <scope>NUCLEOTIDE SEQUENCE</scope>
    <source>
        <strain evidence="1">TG3544</strain>
    </source>
</reference>
<gene>
    <name evidence="1" type="ORF">K3G42_012720</name>
</gene>
<evidence type="ECO:0000313" key="1">
    <source>
        <dbReference type="EMBL" id="KAH8010770.1"/>
    </source>
</evidence>
<dbReference type="EMBL" id="CM037624">
    <property type="protein sequence ID" value="KAH8010770.1"/>
    <property type="molecule type" value="Genomic_DNA"/>
</dbReference>
<dbReference type="Proteomes" id="UP000827872">
    <property type="component" value="Linkage Group LG11"/>
</dbReference>